<evidence type="ECO:0000313" key="7">
    <source>
        <dbReference type="EMBL" id="TWP45469.1"/>
    </source>
</evidence>
<evidence type="ECO:0000256" key="2">
    <source>
        <dbReference type="ARBA" id="ARBA00023125"/>
    </source>
</evidence>
<dbReference type="PANTHER" id="PTHR43214:SF24">
    <property type="entry name" value="TRANSCRIPTIONAL REGULATORY PROTEIN NARL-RELATED"/>
    <property type="match status" value="1"/>
</dbReference>
<evidence type="ECO:0000259" key="5">
    <source>
        <dbReference type="PROSITE" id="PS50043"/>
    </source>
</evidence>
<proteinExistence type="predicted"/>
<dbReference type="PROSITE" id="PS50043">
    <property type="entry name" value="HTH_LUXR_2"/>
    <property type="match status" value="1"/>
</dbReference>
<sequence>MAELAVTRVLLVDGSQLITEGLRISLHRTHCFRVVGIAHTVGDAARCLRSTPVDLVVTDVDVPGAGPLRTVRDTVQYQSKARVVVLSNADCPHWARAALDAGAVAYLLKTSPVQEMLPLISGAVRGAPATIDSRLGSLSLLPSRLPPPAALGQLSAREFDVLAEMAKGMDNQRIAHRLFISNDTVKTHVKAILRKLGARDRAHAVAMVLGTSYDPAATPPRTVVRPPSSTSA</sequence>
<dbReference type="Pfam" id="PF00196">
    <property type="entry name" value="GerE"/>
    <property type="match status" value="1"/>
</dbReference>
<organism evidence="7 8">
    <name type="scientific">Lentzea tibetensis</name>
    <dbReference type="NCBI Taxonomy" id="2591470"/>
    <lineage>
        <taxon>Bacteria</taxon>
        <taxon>Bacillati</taxon>
        <taxon>Actinomycetota</taxon>
        <taxon>Actinomycetes</taxon>
        <taxon>Pseudonocardiales</taxon>
        <taxon>Pseudonocardiaceae</taxon>
        <taxon>Lentzea</taxon>
    </lineage>
</organism>
<feature type="domain" description="Response regulatory" evidence="6">
    <location>
        <begin position="8"/>
        <end position="124"/>
    </location>
</feature>
<dbReference type="SUPFAM" id="SSF52172">
    <property type="entry name" value="CheY-like"/>
    <property type="match status" value="1"/>
</dbReference>
<evidence type="ECO:0000313" key="8">
    <source>
        <dbReference type="Proteomes" id="UP000316639"/>
    </source>
</evidence>
<comment type="caution">
    <text evidence="7">The sequence shown here is derived from an EMBL/GenBank/DDBJ whole genome shotgun (WGS) entry which is preliminary data.</text>
</comment>
<dbReference type="PANTHER" id="PTHR43214">
    <property type="entry name" value="TWO-COMPONENT RESPONSE REGULATOR"/>
    <property type="match status" value="1"/>
</dbReference>
<keyword evidence="3" id="KW-0804">Transcription</keyword>
<dbReference type="InterPro" id="IPR001789">
    <property type="entry name" value="Sig_transdc_resp-reg_receiver"/>
</dbReference>
<name>A0A563EHC6_9PSEU</name>
<keyword evidence="2" id="KW-0238">DNA-binding</keyword>
<gene>
    <name evidence="7" type="ORF">FKR81_39300</name>
</gene>
<dbReference type="GO" id="GO:0006355">
    <property type="term" value="P:regulation of DNA-templated transcription"/>
    <property type="evidence" value="ECO:0007669"/>
    <property type="project" value="InterPro"/>
</dbReference>
<dbReference type="OrthoDB" id="3534994at2"/>
<feature type="domain" description="HTH luxR-type" evidence="5">
    <location>
        <begin position="147"/>
        <end position="212"/>
    </location>
</feature>
<keyword evidence="1" id="KW-0805">Transcription regulation</keyword>
<evidence type="ECO:0000256" key="1">
    <source>
        <dbReference type="ARBA" id="ARBA00023015"/>
    </source>
</evidence>
<dbReference type="GO" id="GO:0003677">
    <property type="term" value="F:DNA binding"/>
    <property type="evidence" value="ECO:0007669"/>
    <property type="project" value="UniProtKB-KW"/>
</dbReference>
<dbReference type="SMART" id="SM00448">
    <property type="entry name" value="REC"/>
    <property type="match status" value="1"/>
</dbReference>
<dbReference type="SUPFAM" id="SSF46894">
    <property type="entry name" value="C-terminal effector domain of the bipartite response regulators"/>
    <property type="match status" value="1"/>
</dbReference>
<dbReference type="Gene3D" id="3.40.50.2300">
    <property type="match status" value="1"/>
</dbReference>
<dbReference type="AlphaFoldDB" id="A0A563EHC6"/>
<feature type="modified residue" description="4-aspartylphosphate" evidence="4">
    <location>
        <position position="59"/>
    </location>
</feature>
<dbReference type="Pfam" id="PF00072">
    <property type="entry name" value="Response_reg"/>
    <property type="match status" value="1"/>
</dbReference>
<reference evidence="7 8" key="1">
    <citation type="submission" date="2019-07" db="EMBL/GenBank/DDBJ databases">
        <title>Lentzea xizangensis sp. nov., isolated from Qinghai-Tibetan Plateau Soils.</title>
        <authorList>
            <person name="Huang J."/>
        </authorList>
    </citation>
    <scope>NUCLEOTIDE SEQUENCE [LARGE SCALE GENOMIC DNA]</scope>
    <source>
        <strain evidence="7 8">FXJ1.1311</strain>
    </source>
</reference>
<evidence type="ECO:0000256" key="4">
    <source>
        <dbReference type="PROSITE-ProRule" id="PRU00169"/>
    </source>
</evidence>
<dbReference type="PRINTS" id="PR00038">
    <property type="entry name" value="HTHLUXR"/>
</dbReference>
<dbReference type="InterPro" id="IPR016032">
    <property type="entry name" value="Sig_transdc_resp-reg_C-effctor"/>
</dbReference>
<dbReference type="PROSITE" id="PS50110">
    <property type="entry name" value="RESPONSE_REGULATORY"/>
    <property type="match status" value="1"/>
</dbReference>
<dbReference type="CDD" id="cd06170">
    <property type="entry name" value="LuxR_C_like"/>
    <property type="match status" value="1"/>
</dbReference>
<protein>
    <submittedName>
        <fullName evidence="7">Response regulator transcription factor</fullName>
    </submittedName>
</protein>
<keyword evidence="8" id="KW-1185">Reference proteome</keyword>
<accession>A0A563EHC6</accession>
<evidence type="ECO:0000256" key="3">
    <source>
        <dbReference type="ARBA" id="ARBA00023163"/>
    </source>
</evidence>
<dbReference type="GO" id="GO:0000160">
    <property type="term" value="P:phosphorelay signal transduction system"/>
    <property type="evidence" value="ECO:0007669"/>
    <property type="project" value="InterPro"/>
</dbReference>
<evidence type="ECO:0000259" key="6">
    <source>
        <dbReference type="PROSITE" id="PS50110"/>
    </source>
</evidence>
<keyword evidence="4" id="KW-0597">Phosphoprotein</keyword>
<dbReference type="InterPro" id="IPR011006">
    <property type="entry name" value="CheY-like_superfamily"/>
</dbReference>
<dbReference type="SMART" id="SM00421">
    <property type="entry name" value="HTH_LUXR"/>
    <property type="match status" value="1"/>
</dbReference>
<dbReference type="PROSITE" id="PS00622">
    <property type="entry name" value="HTH_LUXR_1"/>
    <property type="match status" value="1"/>
</dbReference>
<dbReference type="Proteomes" id="UP000316639">
    <property type="component" value="Unassembled WGS sequence"/>
</dbReference>
<dbReference type="Gene3D" id="1.10.10.10">
    <property type="entry name" value="Winged helix-like DNA-binding domain superfamily/Winged helix DNA-binding domain"/>
    <property type="match status" value="1"/>
</dbReference>
<dbReference type="InterPro" id="IPR039420">
    <property type="entry name" value="WalR-like"/>
</dbReference>
<dbReference type="InterPro" id="IPR000792">
    <property type="entry name" value="Tscrpt_reg_LuxR_C"/>
</dbReference>
<dbReference type="RefSeq" id="WP_146359973.1">
    <property type="nucleotide sequence ID" value="NZ_VOBR01000041.1"/>
</dbReference>
<dbReference type="InterPro" id="IPR036388">
    <property type="entry name" value="WH-like_DNA-bd_sf"/>
</dbReference>
<dbReference type="EMBL" id="VOBR01000041">
    <property type="protein sequence ID" value="TWP45469.1"/>
    <property type="molecule type" value="Genomic_DNA"/>
</dbReference>